<keyword evidence="1" id="KW-1185">Reference proteome</keyword>
<gene>
    <name evidence="2" type="primary">LOC117243565</name>
</gene>
<accession>A0A6J3LSG4</accession>
<dbReference type="KEGG" id="bvk:117243565"/>
<sequence length="189" mass="21503">MTVYILSKLTSLIQNTRNQSRPFFYWLTVAFNRVDADRIKEIGPDRACAEWLLKNGASVRWKDFSEPLTDYNALPSSGNYYIESIEANDAGICDVGFPYLGGCKHIKNIKLESCRYVDNRAIPYLSLIQDSLTNLEIIKCKSIDDDGLRELKVLKNLKQLKIKGLSSITDNTVQKELTKALPNCKIDFE</sequence>
<dbReference type="SUPFAM" id="SSF52047">
    <property type="entry name" value="RNI-like"/>
    <property type="match status" value="1"/>
</dbReference>
<dbReference type="AlphaFoldDB" id="A0A6J3LSG4"/>
<evidence type="ECO:0000313" key="1">
    <source>
        <dbReference type="Proteomes" id="UP000504631"/>
    </source>
</evidence>
<dbReference type="RefSeq" id="XP_033367059.1">
    <property type="nucleotide sequence ID" value="XM_033511168.1"/>
</dbReference>
<protein>
    <submittedName>
        <fullName evidence="2">ATP synthase subunit s, mitochondrial</fullName>
    </submittedName>
</protein>
<dbReference type="Proteomes" id="UP000504631">
    <property type="component" value="Unplaced"/>
</dbReference>
<dbReference type="InterPro" id="IPR032675">
    <property type="entry name" value="LRR_dom_sf"/>
</dbReference>
<evidence type="ECO:0000313" key="2">
    <source>
        <dbReference type="RefSeq" id="XP_033367059.1"/>
    </source>
</evidence>
<reference evidence="2" key="1">
    <citation type="submission" date="2025-08" db="UniProtKB">
        <authorList>
            <consortium name="RefSeq"/>
        </authorList>
    </citation>
    <scope>IDENTIFICATION</scope>
    <source>
        <tissue evidence="2">Muscle</tissue>
    </source>
</reference>
<organism evidence="1 2">
    <name type="scientific">Bombus vosnesenskii</name>
    <dbReference type="NCBI Taxonomy" id="207650"/>
    <lineage>
        <taxon>Eukaryota</taxon>
        <taxon>Metazoa</taxon>
        <taxon>Ecdysozoa</taxon>
        <taxon>Arthropoda</taxon>
        <taxon>Hexapoda</taxon>
        <taxon>Insecta</taxon>
        <taxon>Pterygota</taxon>
        <taxon>Neoptera</taxon>
        <taxon>Endopterygota</taxon>
        <taxon>Hymenoptera</taxon>
        <taxon>Apocrita</taxon>
        <taxon>Aculeata</taxon>
        <taxon>Apoidea</taxon>
        <taxon>Anthophila</taxon>
        <taxon>Apidae</taxon>
        <taxon>Bombus</taxon>
        <taxon>Pyrobombus</taxon>
    </lineage>
</organism>
<dbReference type="GeneID" id="117243565"/>
<name>A0A6J3LSG4_9HYME</name>
<proteinExistence type="predicted"/>
<dbReference type="Gene3D" id="3.80.10.10">
    <property type="entry name" value="Ribonuclease Inhibitor"/>
    <property type="match status" value="1"/>
</dbReference>